<reference evidence="2 3" key="1">
    <citation type="submission" date="2021-06" db="EMBL/GenBank/DDBJ databases">
        <authorList>
            <person name="Sun Q."/>
            <person name="Li D."/>
        </authorList>
    </citation>
    <scope>NUCLEOTIDE SEQUENCE [LARGE SCALE GENOMIC DNA]</scope>
    <source>
        <strain evidence="2 3">MSJ-5</strain>
    </source>
</reference>
<protein>
    <submittedName>
        <fullName evidence="2">DUF998 domain-containing protein</fullName>
    </submittedName>
</protein>
<accession>A0ABS6G3C5</accession>
<feature type="transmembrane region" description="Helical" evidence="1">
    <location>
        <begin position="145"/>
        <end position="169"/>
    </location>
</feature>
<dbReference type="Pfam" id="PF06197">
    <property type="entry name" value="DUF998"/>
    <property type="match status" value="1"/>
</dbReference>
<feature type="transmembrane region" description="Helical" evidence="1">
    <location>
        <begin position="212"/>
        <end position="230"/>
    </location>
</feature>
<feature type="transmembrane region" description="Helical" evidence="1">
    <location>
        <begin position="176"/>
        <end position="200"/>
    </location>
</feature>
<evidence type="ECO:0000313" key="3">
    <source>
        <dbReference type="Proteomes" id="UP000779508"/>
    </source>
</evidence>
<feature type="transmembrane region" description="Helical" evidence="1">
    <location>
        <begin position="111"/>
        <end position="130"/>
    </location>
</feature>
<keyword evidence="1" id="KW-0812">Transmembrane</keyword>
<feature type="transmembrane region" description="Helical" evidence="1">
    <location>
        <begin position="30"/>
        <end position="50"/>
    </location>
</feature>
<comment type="caution">
    <text evidence="2">The sequence shown here is derived from an EMBL/GenBank/DDBJ whole genome shotgun (WGS) entry which is preliminary data.</text>
</comment>
<evidence type="ECO:0000313" key="2">
    <source>
        <dbReference type="EMBL" id="MBU5676874.1"/>
    </source>
</evidence>
<proteinExistence type="predicted"/>
<keyword evidence="3" id="KW-1185">Reference proteome</keyword>
<feature type="transmembrane region" description="Helical" evidence="1">
    <location>
        <begin position="78"/>
        <end position="99"/>
    </location>
</feature>
<sequence>MSILTILIHNIKISRNSSIIRIRRVFVKQIKVGFSLGMVSAVVYMAHVFLGQLLWHEYNPITTDISSLTADGAPHSNFLRVLTTIYGICFLVFVVSLLLNSIKYYHTITIVGYGIMLVMALATTIGYSLFPLTADKAEMNFQNTMHILVTVVVVFTTITSLFILAFGYWKKEKQKNLGLFCLIFGILIFVFGATNPIGIALNLNILGLTERLVIFILQAFVFIWSFLYTFKIKIVS</sequence>
<keyword evidence="1" id="KW-1133">Transmembrane helix</keyword>
<name>A0ABS6G3C5_9FIRM</name>
<gene>
    <name evidence="2" type="ORF">KQI88_10635</name>
</gene>
<keyword evidence="1" id="KW-0472">Membrane</keyword>
<dbReference type="EMBL" id="JAHLQK010000004">
    <property type="protein sequence ID" value="MBU5676874.1"/>
    <property type="molecule type" value="Genomic_DNA"/>
</dbReference>
<evidence type="ECO:0000256" key="1">
    <source>
        <dbReference type="SAM" id="Phobius"/>
    </source>
</evidence>
<organism evidence="2 3">
    <name type="scientific">Alkaliphilus flagellatus</name>
    <dbReference type="NCBI Taxonomy" id="2841507"/>
    <lineage>
        <taxon>Bacteria</taxon>
        <taxon>Bacillati</taxon>
        <taxon>Bacillota</taxon>
        <taxon>Clostridia</taxon>
        <taxon>Peptostreptococcales</taxon>
        <taxon>Natronincolaceae</taxon>
        <taxon>Alkaliphilus</taxon>
    </lineage>
</organism>
<dbReference type="InterPro" id="IPR009339">
    <property type="entry name" value="DUF998"/>
</dbReference>
<dbReference type="Proteomes" id="UP000779508">
    <property type="component" value="Unassembled WGS sequence"/>
</dbReference>